<dbReference type="EMBL" id="JAAALK010000289">
    <property type="protein sequence ID" value="KAG8050677.1"/>
    <property type="molecule type" value="Genomic_DNA"/>
</dbReference>
<name>A0A8J5RNG3_ZIZPA</name>
<reference evidence="1" key="1">
    <citation type="journal article" date="2021" name="bioRxiv">
        <title>Whole Genome Assembly and Annotation of Northern Wild Rice, Zizania palustris L., Supports a Whole Genome Duplication in the Zizania Genus.</title>
        <authorList>
            <person name="Haas M."/>
            <person name="Kono T."/>
            <person name="Macchietto M."/>
            <person name="Millas R."/>
            <person name="McGilp L."/>
            <person name="Shao M."/>
            <person name="Duquette J."/>
            <person name="Hirsch C.N."/>
            <person name="Kimball J."/>
        </authorList>
    </citation>
    <scope>NUCLEOTIDE SEQUENCE</scope>
    <source>
        <tissue evidence="1">Fresh leaf tissue</tissue>
    </source>
</reference>
<accession>A0A8J5RNG3</accession>
<evidence type="ECO:0000313" key="1">
    <source>
        <dbReference type="EMBL" id="KAG8050677.1"/>
    </source>
</evidence>
<keyword evidence="2" id="KW-1185">Reference proteome</keyword>
<comment type="caution">
    <text evidence="1">The sequence shown here is derived from an EMBL/GenBank/DDBJ whole genome shotgun (WGS) entry which is preliminary data.</text>
</comment>
<evidence type="ECO:0000313" key="2">
    <source>
        <dbReference type="Proteomes" id="UP000729402"/>
    </source>
</evidence>
<reference evidence="1" key="2">
    <citation type="submission" date="2021-02" db="EMBL/GenBank/DDBJ databases">
        <authorList>
            <person name="Kimball J.A."/>
            <person name="Haas M.W."/>
            <person name="Macchietto M."/>
            <person name="Kono T."/>
            <person name="Duquette J."/>
            <person name="Shao M."/>
        </authorList>
    </citation>
    <scope>NUCLEOTIDE SEQUENCE</scope>
    <source>
        <tissue evidence="1">Fresh leaf tissue</tissue>
    </source>
</reference>
<gene>
    <name evidence="1" type="ORF">GUJ93_ZPchr0009g160</name>
</gene>
<dbReference type="AlphaFoldDB" id="A0A8J5RNG3"/>
<proteinExistence type="predicted"/>
<protein>
    <submittedName>
        <fullName evidence="1">Uncharacterized protein</fullName>
    </submittedName>
</protein>
<dbReference type="Proteomes" id="UP000729402">
    <property type="component" value="Unassembled WGS sequence"/>
</dbReference>
<organism evidence="1 2">
    <name type="scientific">Zizania palustris</name>
    <name type="common">Northern wild rice</name>
    <dbReference type="NCBI Taxonomy" id="103762"/>
    <lineage>
        <taxon>Eukaryota</taxon>
        <taxon>Viridiplantae</taxon>
        <taxon>Streptophyta</taxon>
        <taxon>Embryophyta</taxon>
        <taxon>Tracheophyta</taxon>
        <taxon>Spermatophyta</taxon>
        <taxon>Magnoliopsida</taxon>
        <taxon>Liliopsida</taxon>
        <taxon>Poales</taxon>
        <taxon>Poaceae</taxon>
        <taxon>BOP clade</taxon>
        <taxon>Oryzoideae</taxon>
        <taxon>Oryzeae</taxon>
        <taxon>Zizaniinae</taxon>
        <taxon>Zizania</taxon>
    </lineage>
</organism>
<sequence>MGGAHRLADELRGGGAVPSIGFCEAEDSRRWTRSARGGHRVSRSPPRRRFRGITGIWDSVIAAWAELGRSVGEVGCMCVDLTAHYLSISRPKLSPSPCRRPAAAGQCAAGALRSAGNAIWSLRRLRARAGRKGTGSHYWACPQPLISTPCHHKRSPSMLTADSRVVHSPLPWGPRHRRSRDLTVTARGSLTTFVSLLSSLVGSRGLISDTA</sequence>